<keyword evidence="4" id="KW-0808">Transferase</keyword>
<dbReference type="PROSITE" id="PS50109">
    <property type="entry name" value="HIS_KIN"/>
    <property type="match status" value="1"/>
</dbReference>
<proteinExistence type="predicted"/>
<dbReference type="GO" id="GO:0000155">
    <property type="term" value="F:phosphorelay sensor kinase activity"/>
    <property type="evidence" value="ECO:0007669"/>
    <property type="project" value="InterPro"/>
</dbReference>
<feature type="region of interest" description="Disordered" evidence="6">
    <location>
        <begin position="254"/>
        <end position="290"/>
    </location>
</feature>
<keyword evidence="4" id="KW-0418">Kinase</keyword>
<dbReference type="EC" id="2.7.13.3" evidence="2"/>
<reference evidence="8 9" key="1">
    <citation type="journal article" date="2016" name="Biochim. Biophys. Acta">
        <title>Characterization of red-shifted phycobilisomes isolated from the chlorophyll f-containing cyanobacterium Halomicronema hongdechloris.</title>
        <authorList>
            <person name="Li Y."/>
            <person name="Lin Y."/>
            <person name="Garvey C.J."/>
            <person name="Birch D."/>
            <person name="Corkery R.W."/>
            <person name="Loughlin P.C."/>
            <person name="Scheer H."/>
            <person name="Willows R.D."/>
            <person name="Chen M."/>
        </authorList>
    </citation>
    <scope>NUCLEOTIDE SEQUENCE [LARGE SCALE GENOMIC DNA]</scope>
    <source>
        <strain evidence="8 9">C2206</strain>
    </source>
</reference>
<dbReference type="AlphaFoldDB" id="A0A1Z3HPQ8"/>
<feature type="compositionally biased region" description="Low complexity" evidence="6">
    <location>
        <begin position="254"/>
        <end position="266"/>
    </location>
</feature>
<evidence type="ECO:0000256" key="4">
    <source>
        <dbReference type="ARBA" id="ARBA00022777"/>
    </source>
</evidence>
<comment type="catalytic activity">
    <reaction evidence="1">
        <text>ATP + protein L-histidine = ADP + protein N-phospho-L-histidine.</text>
        <dbReference type="EC" id="2.7.13.3"/>
    </reaction>
</comment>
<feature type="domain" description="Histidine kinase" evidence="7">
    <location>
        <begin position="298"/>
        <end position="521"/>
    </location>
</feature>
<dbReference type="PANTHER" id="PTHR43547:SF2">
    <property type="entry name" value="HYBRID SIGNAL TRANSDUCTION HISTIDINE KINASE C"/>
    <property type="match status" value="1"/>
</dbReference>
<protein>
    <recommendedName>
        <fullName evidence="2">histidine kinase</fullName>
        <ecNumber evidence="2">2.7.13.3</ecNumber>
    </recommendedName>
</protein>
<gene>
    <name evidence="8" type="ORF">XM38_032470</name>
</gene>
<dbReference type="Gene3D" id="3.30.565.10">
    <property type="entry name" value="Histidine kinase-like ATPase, C-terminal domain"/>
    <property type="match status" value="1"/>
</dbReference>
<dbReference type="InterPro" id="IPR005467">
    <property type="entry name" value="His_kinase_dom"/>
</dbReference>
<dbReference type="SUPFAM" id="SSF55874">
    <property type="entry name" value="ATPase domain of HSP90 chaperone/DNA topoisomerase II/histidine kinase"/>
    <property type="match status" value="1"/>
</dbReference>
<dbReference type="SMART" id="SM00388">
    <property type="entry name" value="HisKA"/>
    <property type="match status" value="1"/>
</dbReference>
<evidence type="ECO:0000259" key="7">
    <source>
        <dbReference type="PROSITE" id="PS50109"/>
    </source>
</evidence>
<dbReference type="Pfam" id="PF00512">
    <property type="entry name" value="HisKA"/>
    <property type="match status" value="1"/>
</dbReference>
<dbReference type="InterPro" id="IPR036097">
    <property type="entry name" value="HisK_dim/P_sf"/>
</dbReference>
<evidence type="ECO:0000256" key="1">
    <source>
        <dbReference type="ARBA" id="ARBA00000085"/>
    </source>
</evidence>
<accession>A0A1Z3HPQ8</accession>
<evidence type="ECO:0000256" key="5">
    <source>
        <dbReference type="ARBA" id="ARBA00023012"/>
    </source>
</evidence>
<evidence type="ECO:0000256" key="2">
    <source>
        <dbReference type="ARBA" id="ARBA00012438"/>
    </source>
</evidence>
<keyword evidence="9" id="KW-1185">Reference proteome</keyword>
<evidence type="ECO:0000313" key="9">
    <source>
        <dbReference type="Proteomes" id="UP000191901"/>
    </source>
</evidence>
<evidence type="ECO:0000313" key="8">
    <source>
        <dbReference type="EMBL" id="ASC72291.1"/>
    </source>
</evidence>
<dbReference type="Proteomes" id="UP000191901">
    <property type="component" value="Chromosome"/>
</dbReference>
<keyword evidence="3" id="KW-0597">Phosphoprotein</keyword>
<dbReference type="RefSeq" id="WP_187329429.1">
    <property type="nucleotide sequence ID" value="NZ_CP021983.2"/>
</dbReference>
<dbReference type="InterPro" id="IPR003661">
    <property type="entry name" value="HisK_dim/P_dom"/>
</dbReference>
<dbReference type="InterPro" id="IPR036890">
    <property type="entry name" value="HATPase_C_sf"/>
</dbReference>
<evidence type="ECO:0000256" key="6">
    <source>
        <dbReference type="SAM" id="MobiDB-lite"/>
    </source>
</evidence>
<keyword evidence="5" id="KW-0902">Two-component regulatory system</keyword>
<dbReference type="PANTHER" id="PTHR43547">
    <property type="entry name" value="TWO-COMPONENT HISTIDINE KINASE"/>
    <property type="match status" value="1"/>
</dbReference>
<dbReference type="STRING" id="1641165.XM38_00390"/>
<sequence length="524" mass="57655">MASFSHRSLSNILDQEQPLGRLFPEHSADHSAGDGAVSWPQSCPQVQQRLQAETQWWGSLAAVNQLLQTSLSPVPEPPAAEATPGVVISGPLPVLRDAHLLARVSPWILIPRQWLSTLPRLPAQGDPATLIGKSCLVPLDPEDPLGNERFCLVVMPHFSLSLVLGQGPAFRFSFAPALNEQIWQQMRSRIAQVCPQRLPALDHQIGELDFQAPDYRLVAQFSRLLLTHLPVETPSAPRTDADIRLASWEPAQAAAASANGPMASPPLERRPDTPLPWPPNQETPATSAPSADAELLQAMAHEIRTPLTTIRTLTRSLLKRQDIAEAVQRRLQLIDQACTQQIDRFNLIFRALELETQASQRRCPLAPMSLGQLFQDAIPLWQQQANRHNLTLAVDLPAQLPLVTSDPTLLNQVLTGLVERFVQGLPAQSHIQLVVVLAGHQLKLKFQATSIDGHSLEPELEPSSPPLRSLGHLLMLQPETGGLSLNLEATKNLFQALGGKLIVRQRPQQGEVLTVFLPLERRSL</sequence>
<dbReference type="CDD" id="cd00082">
    <property type="entry name" value="HisKA"/>
    <property type="match status" value="1"/>
</dbReference>
<dbReference type="KEGG" id="hhg:XM38_032470"/>
<evidence type="ECO:0000256" key="3">
    <source>
        <dbReference type="ARBA" id="ARBA00022553"/>
    </source>
</evidence>
<dbReference type="Gene3D" id="1.10.287.130">
    <property type="match status" value="1"/>
</dbReference>
<name>A0A1Z3HPQ8_9CYAN</name>
<dbReference type="EMBL" id="CP021983">
    <property type="protein sequence ID" value="ASC72291.1"/>
    <property type="molecule type" value="Genomic_DNA"/>
</dbReference>
<dbReference type="SUPFAM" id="SSF47384">
    <property type="entry name" value="Homodimeric domain of signal transducing histidine kinase"/>
    <property type="match status" value="1"/>
</dbReference>
<organism evidence="8 9">
    <name type="scientific">Halomicronema hongdechloris C2206</name>
    <dbReference type="NCBI Taxonomy" id="1641165"/>
    <lineage>
        <taxon>Bacteria</taxon>
        <taxon>Bacillati</taxon>
        <taxon>Cyanobacteriota</taxon>
        <taxon>Cyanophyceae</taxon>
        <taxon>Nodosilineales</taxon>
        <taxon>Nodosilineaceae</taxon>
        <taxon>Halomicronema</taxon>
    </lineage>
</organism>